<proteinExistence type="predicted"/>
<dbReference type="EMBL" id="AP027731">
    <property type="protein sequence ID" value="BDZ45478.1"/>
    <property type="molecule type" value="Genomic_DNA"/>
</dbReference>
<dbReference type="SUPFAM" id="SSF53474">
    <property type="entry name" value="alpha/beta-Hydrolases"/>
    <property type="match status" value="1"/>
</dbReference>
<accession>A0ABM8GB81</accession>
<sequence>MEDVISEGAAAGLRIRTVGSGPGVLILHGGGVVADDYRRLATALSDRFTVHSYDRRGRPGGPPISPDHATEVDVADLAAVLERTGATKIFGHSGGAFIALQARLRLPLTRIAVYDPGISVDSSVSAGWLPAFDRALAAGDRPLAMALAGAGASGGEGVAARLPLAAQVAITRVFLRTPVGRRMSELLPTMSTEVGLIAAHDGPASQYAGVTAEVLLAYGSRSASYFGDTCRKLAAALPHARALRIPRSGHNAANIARPDFVRPFAQFLAG</sequence>
<organism evidence="2 3">
    <name type="scientific">Naasia aerilata</name>
    <dbReference type="NCBI Taxonomy" id="1162966"/>
    <lineage>
        <taxon>Bacteria</taxon>
        <taxon>Bacillati</taxon>
        <taxon>Actinomycetota</taxon>
        <taxon>Actinomycetes</taxon>
        <taxon>Micrococcales</taxon>
        <taxon>Microbacteriaceae</taxon>
        <taxon>Naasia</taxon>
    </lineage>
</organism>
<protein>
    <recommendedName>
        <fullName evidence="1">AB hydrolase-1 domain-containing protein</fullName>
    </recommendedName>
</protein>
<dbReference type="Pfam" id="PF12697">
    <property type="entry name" value="Abhydrolase_6"/>
    <property type="match status" value="1"/>
</dbReference>
<dbReference type="Gene3D" id="3.40.50.1820">
    <property type="entry name" value="alpha/beta hydrolase"/>
    <property type="match status" value="1"/>
</dbReference>
<dbReference type="InterPro" id="IPR000073">
    <property type="entry name" value="AB_hydrolase_1"/>
</dbReference>
<dbReference type="InterPro" id="IPR050228">
    <property type="entry name" value="Carboxylesterase_BioH"/>
</dbReference>
<dbReference type="PANTHER" id="PTHR43194:SF2">
    <property type="entry name" value="PEROXISOMAL MEMBRANE PROTEIN LPX1"/>
    <property type="match status" value="1"/>
</dbReference>
<feature type="domain" description="AB hydrolase-1" evidence="1">
    <location>
        <begin position="24"/>
        <end position="261"/>
    </location>
</feature>
<gene>
    <name evidence="2" type="ORF">GCM10025866_13870</name>
</gene>
<dbReference type="PANTHER" id="PTHR43194">
    <property type="entry name" value="HYDROLASE ALPHA/BETA FOLD FAMILY"/>
    <property type="match status" value="1"/>
</dbReference>
<keyword evidence="3" id="KW-1185">Reference proteome</keyword>
<dbReference type="RefSeq" id="WP_286278785.1">
    <property type="nucleotide sequence ID" value="NZ_AP027731.1"/>
</dbReference>
<reference evidence="3" key="1">
    <citation type="journal article" date="2019" name="Int. J. Syst. Evol. Microbiol.">
        <title>The Global Catalogue of Microorganisms (GCM) 10K type strain sequencing project: providing services to taxonomists for standard genome sequencing and annotation.</title>
        <authorList>
            <consortium name="The Broad Institute Genomics Platform"/>
            <consortium name="The Broad Institute Genome Sequencing Center for Infectious Disease"/>
            <person name="Wu L."/>
            <person name="Ma J."/>
        </authorList>
    </citation>
    <scope>NUCLEOTIDE SEQUENCE [LARGE SCALE GENOMIC DNA]</scope>
    <source>
        <strain evidence="3">NBRC 108725</strain>
    </source>
</reference>
<evidence type="ECO:0000259" key="1">
    <source>
        <dbReference type="Pfam" id="PF12697"/>
    </source>
</evidence>
<dbReference type="Proteomes" id="UP001321498">
    <property type="component" value="Chromosome"/>
</dbReference>
<dbReference type="InterPro" id="IPR029058">
    <property type="entry name" value="AB_hydrolase_fold"/>
</dbReference>
<name>A0ABM8GB81_9MICO</name>
<evidence type="ECO:0000313" key="3">
    <source>
        <dbReference type="Proteomes" id="UP001321498"/>
    </source>
</evidence>
<evidence type="ECO:0000313" key="2">
    <source>
        <dbReference type="EMBL" id="BDZ45478.1"/>
    </source>
</evidence>